<dbReference type="GO" id="GO:0000148">
    <property type="term" value="C:1,3-beta-D-glucan synthase complex"/>
    <property type="evidence" value="ECO:0007669"/>
    <property type="project" value="InterPro"/>
</dbReference>
<organism evidence="3 4">
    <name type="scientific">Gossypium arboreum</name>
    <name type="common">Tree cotton</name>
    <name type="synonym">Gossypium nanking</name>
    <dbReference type="NCBI Taxonomy" id="29729"/>
    <lineage>
        <taxon>Eukaryota</taxon>
        <taxon>Viridiplantae</taxon>
        <taxon>Streptophyta</taxon>
        <taxon>Embryophyta</taxon>
        <taxon>Tracheophyta</taxon>
        <taxon>Spermatophyta</taxon>
        <taxon>Magnoliopsida</taxon>
        <taxon>eudicotyledons</taxon>
        <taxon>Gunneridae</taxon>
        <taxon>Pentapetalae</taxon>
        <taxon>rosids</taxon>
        <taxon>malvids</taxon>
        <taxon>Malvales</taxon>
        <taxon>Malvaceae</taxon>
        <taxon>Malvoideae</taxon>
        <taxon>Gossypium</taxon>
    </lineage>
</organism>
<dbReference type="Proteomes" id="UP000032142">
    <property type="component" value="Unassembled WGS sequence"/>
</dbReference>
<keyword evidence="4" id="KW-1185">Reference proteome</keyword>
<comment type="caution">
    <text evidence="3">The sequence shown here is derived from an EMBL/GenBank/DDBJ whole genome shotgun (WGS) entry which is preliminary data.</text>
</comment>
<dbReference type="InterPro" id="IPR058851">
    <property type="entry name" value="CALS1_helical"/>
</dbReference>
<reference evidence="4" key="1">
    <citation type="submission" date="2014-09" db="EMBL/GenBank/DDBJ databases">
        <authorList>
            <person name="Mudge J."/>
            <person name="Ramaraj T."/>
            <person name="Lindquist I.E."/>
            <person name="Bharti A.K."/>
            <person name="Sundararajan A."/>
            <person name="Cameron C.T."/>
            <person name="Woodward J.E."/>
            <person name="May G.D."/>
            <person name="Brubaker C."/>
            <person name="Broadhvest J."/>
            <person name="Wilkins T.A."/>
        </authorList>
    </citation>
    <scope>NUCLEOTIDE SEQUENCE</scope>
    <source>
        <strain evidence="4">cv. AKA8401</strain>
    </source>
</reference>
<proteinExistence type="predicted"/>
<dbReference type="GO" id="GO:0003843">
    <property type="term" value="F:1,3-beta-D-glucan synthase activity"/>
    <property type="evidence" value="ECO:0007669"/>
    <property type="project" value="InterPro"/>
</dbReference>
<dbReference type="Pfam" id="PF02364">
    <property type="entry name" value="Glucan_synthase"/>
    <property type="match status" value="1"/>
</dbReference>
<dbReference type="Pfam" id="PF25968">
    <property type="entry name" value="CALS1"/>
    <property type="match status" value="1"/>
</dbReference>
<dbReference type="GO" id="GO:0005886">
    <property type="term" value="C:plasma membrane"/>
    <property type="evidence" value="ECO:0007669"/>
    <property type="project" value="TreeGrafter"/>
</dbReference>
<dbReference type="AlphaFoldDB" id="A0A0B0N0H4"/>
<evidence type="ECO:0000259" key="1">
    <source>
        <dbReference type="Pfam" id="PF02364"/>
    </source>
</evidence>
<accession>A0A0B0N0H4</accession>
<evidence type="ECO:0000313" key="3">
    <source>
        <dbReference type="EMBL" id="KHG06520.1"/>
    </source>
</evidence>
<protein>
    <submittedName>
        <fullName evidence="3">Callose synthase 9-like protein</fullName>
    </submittedName>
</protein>
<dbReference type="PANTHER" id="PTHR12741">
    <property type="entry name" value="LYST-INTERACTING PROTEIN LIP5 DOPAMINE RESPONSIVE PROTEIN DRG-1"/>
    <property type="match status" value="1"/>
</dbReference>
<name>A0A0B0N0H4_GOSAR</name>
<evidence type="ECO:0000313" key="4">
    <source>
        <dbReference type="Proteomes" id="UP000032142"/>
    </source>
</evidence>
<sequence>MKFTESVLDVIMMYGAYSTTRRLAIFLAKDIAAESRDAQDELWERISRDEYMKYAVQECYYALRYILTAILEAEGRTVERIYEGIEASITKKTISDDFQLNKLQLVISRVTALLGILNQAEKPEHEKGAVKAVQDLYDVVRHDVLAIYLREHSDQWQSILKARTEGRLFAKLNWPRDPELKAQVKRLYSLLTIKDSASNVPKNLEARRRLEFFTNSLFMDMPPARPVQEMLSFSVFTPYYSEIVLYSMNELLKKNEDGISILFYLQKIYPDL</sequence>
<dbReference type="EMBL" id="JRRC01453725">
    <property type="protein sequence ID" value="KHG06520.1"/>
    <property type="molecule type" value="Genomic_DNA"/>
</dbReference>
<dbReference type="InterPro" id="IPR003440">
    <property type="entry name" value="Glyco_trans_48_dom"/>
</dbReference>
<feature type="domain" description="Callose synthase helical" evidence="2">
    <location>
        <begin position="25"/>
        <end position="193"/>
    </location>
</feature>
<dbReference type="GO" id="GO:0006075">
    <property type="term" value="P:(1-&gt;3)-beta-D-glucan biosynthetic process"/>
    <property type="evidence" value="ECO:0007669"/>
    <property type="project" value="InterPro"/>
</dbReference>
<evidence type="ECO:0000259" key="2">
    <source>
        <dbReference type="Pfam" id="PF25968"/>
    </source>
</evidence>
<feature type="domain" description="Glycosyl transferase 48" evidence="1">
    <location>
        <begin position="200"/>
        <end position="271"/>
    </location>
</feature>
<dbReference type="PANTHER" id="PTHR12741:SF47">
    <property type="entry name" value="CALLOSE SYNTHASE 9"/>
    <property type="match status" value="1"/>
</dbReference>
<gene>
    <name evidence="3" type="ORF">F383_33873</name>
</gene>